<comment type="caution">
    <text evidence="3">The sequence shown here is derived from an EMBL/GenBank/DDBJ whole genome shotgun (WGS) entry which is preliminary data.</text>
</comment>
<accession>C8NCA1</accession>
<dbReference type="InterPro" id="IPR010270">
    <property type="entry name" value="Phage_P2_GpM"/>
</dbReference>
<dbReference type="PROSITE" id="PS50005">
    <property type="entry name" value="TPR"/>
    <property type="match status" value="1"/>
</dbReference>
<dbReference type="RefSeq" id="WP_004142349.1">
    <property type="nucleotide sequence ID" value="NZ_GG694027.1"/>
</dbReference>
<name>C8NCA1_CARH6</name>
<dbReference type="InterPro" id="IPR019734">
    <property type="entry name" value="TPR_rpt"/>
</dbReference>
<dbReference type="Gene3D" id="1.25.40.10">
    <property type="entry name" value="Tetratricopeptide repeat domain"/>
    <property type="match status" value="1"/>
</dbReference>
<dbReference type="Pfam" id="PF05944">
    <property type="entry name" value="Phage_term_smal"/>
    <property type="match status" value="1"/>
</dbReference>
<dbReference type="OrthoDB" id="8562788at2"/>
<keyword evidence="1" id="KW-0802">TPR repeat</keyword>
<feature type="region of interest" description="Disordered" evidence="2">
    <location>
        <begin position="1"/>
        <end position="23"/>
    </location>
</feature>
<evidence type="ECO:0000256" key="1">
    <source>
        <dbReference type="PROSITE-ProRule" id="PRU00339"/>
    </source>
</evidence>
<dbReference type="HOGENOM" id="CLU_076316_1_0_6"/>
<dbReference type="GO" id="GO:0004519">
    <property type="term" value="F:endonuclease activity"/>
    <property type="evidence" value="ECO:0007669"/>
    <property type="project" value="InterPro"/>
</dbReference>
<protein>
    <submittedName>
        <fullName evidence="3">Phage small terminase subunit</fullName>
    </submittedName>
</protein>
<dbReference type="SMART" id="SM00028">
    <property type="entry name" value="TPR"/>
    <property type="match status" value="1"/>
</dbReference>
<evidence type="ECO:0000256" key="2">
    <source>
        <dbReference type="SAM" id="MobiDB-lite"/>
    </source>
</evidence>
<dbReference type="EMBL" id="ACKY01000114">
    <property type="protein sequence ID" value="EEV87735.1"/>
    <property type="molecule type" value="Genomic_DNA"/>
</dbReference>
<proteinExistence type="predicted"/>
<reference evidence="3 4" key="1">
    <citation type="submission" date="2009-08" db="EMBL/GenBank/DDBJ databases">
        <authorList>
            <person name="Qin X."/>
            <person name="Bachman B."/>
            <person name="Battles P."/>
            <person name="Bell A."/>
            <person name="Bess C."/>
            <person name="Bickham C."/>
            <person name="Chaboub L."/>
            <person name="Chen D."/>
            <person name="Coyle M."/>
            <person name="Deiros D.R."/>
            <person name="Dinh H."/>
            <person name="Forbes L."/>
            <person name="Fowler G."/>
            <person name="Francisco L."/>
            <person name="Fu Q."/>
            <person name="Gubbala S."/>
            <person name="Hale W."/>
            <person name="Han Y."/>
            <person name="Hemphill L."/>
            <person name="Highlander S.K."/>
            <person name="Hirani K."/>
            <person name="Hogues M."/>
            <person name="Jackson L."/>
            <person name="Jakkamsetti A."/>
            <person name="Javaid M."/>
            <person name="Jiang H."/>
            <person name="Korchina V."/>
            <person name="Kovar C."/>
            <person name="Lara F."/>
            <person name="Lee S."/>
            <person name="Mata R."/>
            <person name="Mathew T."/>
            <person name="Moen C."/>
            <person name="Morales K."/>
            <person name="Munidasa M."/>
            <person name="Nazareth L."/>
            <person name="Ngo R."/>
            <person name="Nguyen L."/>
            <person name="Okwuonu G."/>
            <person name="Ongeri F."/>
            <person name="Patil S."/>
            <person name="Petrosino J."/>
            <person name="Pham C."/>
            <person name="Pham P."/>
            <person name="Pu L.-L."/>
            <person name="Puazo M."/>
            <person name="Raj R."/>
            <person name="Reid J."/>
            <person name="Rouhana J."/>
            <person name="Saada N."/>
            <person name="Shang Y."/>
            <person name="Simmons D."/>
            <person name="Thornton R."/>
            <person name="Warren J."/>
            <person name="Weissenberger G."/>
            <person name="Zhang J."/>
            <person name="Zhang L."/>
            <person name="Zhou C."/>
            <person name="Zhu D."/>
            <person name="Muzny D."/>
            <person name="Worley K."/>
            <person name="Gibbs R."/>
        </authorList>
    </citation>
    <scope>NUCLEOTIDE SEQUENCE [LARGE SCALE GENOMIC DNA]</scope>
    <source>
        <strain evidence="4">ATCC 15826 / DSM 8339 / NCTC 10426 / 6573</strain>
    </source>
</reference>
<dbReference type="GeneID" id="84789986"/>
<evidence type="ECO:0000313" key="3">
    <source>
        <dbReference type="EMBL" id="EEV87735.1"/>
    </source>
</evidence>
<feature type="repeat" description="TPR" evidence="1">
    <location>
        <begin position="170"/>
        <end position="203"/>
    </location>
</feature>
<sequence length="223" mass="24541">MASPARLHKQREEARIASERAAERQETIQGSEYELALAQLAAHKRQLSAIQSMQARQAKKAELMQEWHGYIDGVLAADAGVPDPVISQMMPWAFDVGDIDRALAVGDYLLRHKLPAPEQFTRDLPSLYAEMAAESWLSTPTGTIPAISAEQLGEVLDATADHDMVDEIRAKLHRALGEALHSEGNDEAAITHLRHAIELNPKVGSKALLAQLEKEQTAQDKNE</sequence>
<gene>
    <name evidence="3" type="ORF">HMPREF0198_2129</name>
</gene>
<dbReference type="AlphaFoldDB" id="C8NCA1"/>
<keyword evidence="4" id="KW-1185">Reference proteome</keyword>
<evidence type="ECO:0000313" key="4">
    <source>
        <dbReference type="Proteomes" id="UP000004870"/>
    </source>
</evidence>
<organism evidence="3 4">
    <name type="scientific">Cardiobacterium hominis (strain ATCC 15826 / DSM 8339 / NCTC 10426 / 6573)</name>
    <dbReference type="NCBI Taxonomy" id="638300"/>
    <lineage>
        <taxon>Bacteria</taxon>
        <taxon>Pseudomonadati</taxon>
        <taxon>Pseudomonadota</taxon>
        <taxon>Gammaproteobacteria</taxon>
        <taxon>Cardiobacteriales</taxon>
        <taxon>Cardiobacteriaceae</taxon>
        <taxon>Cardiobacterium</taxon>
    </lineage>
</organism>
<dbReference type="GO" id="GO:0003677">
    <property type="term" value="F:DNA binding"/>
    <property type="evidence" value="ECO:0007669"/>
    <property type="project" value="InterPro"/>
</dbReference>
<dbReference type="Proteomes" id="UP000004870">
    <property type="component" value="Unassembled WGS sequence"/>
</dbReference>
<feature type="compositionally biased region" description="Basic and acidic residues" evidence="2">
    <location>
        <begin position="10"/>
        <end position="23"/>
    </location>
</feature>
<dbReference type="InterPro" id="IPR011990">
    <property type="entry name" value="TPR-like_helical_dom_sf"/>
</dbReference>